<keyword evidence="4 9" id="KW-0812">Transmembrane</keyword>
<feature type="transmembrane region" description="Helical" evidence="9">
    <location>
        <begin position="56"/>
        <end position="78"/>
    </location>
</feature>
<evidence type="ECO:0000256" key="7">
    <source>
        <dbReference type="ARBA" id="ARBA00022989"/>
    </source>
</evidence>
<feature type="transmembrane region" description="Helical" evidence="9">
    <location>
        <begin position="638"/>
        <end position="656"/>
    </location>
</feature>
<comment type="similarity">
    <text evidence="2">Belongs to the oligopeptide OPT transporter family.</text>
</comment>
<dbReference type="Pfam" id="PF03169">
    <property type="entry name" value="OPT"/>
    <property type="match status" value="1"/>
</dbReference>
<evidence type="ECO:0000256" key="2">
    <source>
        <dbReference type="ARBA" id="ARBA00008807"/>
    </source>
</evidence>
<protein>
    <submittedName>
        <fullName evidence="10">Uncharacterized protein</fullName>
    </submittedName>
</protein>
<feature type="transmembrane region" description="Helical" evidence="9">
    <location>
        <begin position="157"/>
        <end position="177"/>
    </location>
</feature>
<dbReference type="EMBL" id="JADGJH010001327">
    <property type="protein sequence ID" value="KAJ3114950.1"/>
    <property type="molecule type" value="Genomic_DNA"/>
</dbReference>
<keyword evidence="8 9" id="KW-0472">Membrane</keyword>
<accession>A0AAD5SYC8</accession>
<feature type="transmembrane region" description="Helical" evidence="9">
    <location>
        <begin position="220"/>
        <end position="239"/>
    </location>
</feature>
<feature type="transmembrane region" description="Helical" evidence="9">
    <location>
        <begin position="401"/>
        <end position="424"/>
    </location>
</feature>
<name>A0AAD5SYC8_9FUNG</name>
<keyword evidence="5" id="KW-0571">Peptide transport</keyword>
<organism evidence="10 11">
    <name type="scientific">Physocladia obscura</name>
    <dbReference type="NCBI Taxonomy" id="109957"/>
    <lineage>
        <taxon>Eukaryota</taxon>
        <taxon>Fungi</taxon>
        <taxon>Fungi incertae sedis</taxon>
        <taxon>Chytridiomycota</taxon>
        <taxon>Chytridiomycota incertae sedis</taxon>
        <taxon>Chytridiomycetes</taxon>
        <taxon>Chytridiales</taxon>
        <taxon>Chytriomycetaceae</taxon>
        <taxon>Physocladia</taxon>
    </lineage>
</organism>
<evidence type="ECO:0000256" key="1">
    <source>
        <dbReference type="ARBA" id="ARBA00004141"/>
    </source>
</evidence>
<dbReference type="InterPro" id="IPR004648">
    <property type="entry name" value="Oligpept_transpt"/>
</dbReference>
<evidence type="ECO:0000256" key="5">
    <source>
        <dbReference type="ARBA" id="ARBA00022856"/>
    </source>
</evidence>
<feature type="transmembrane region" description="Helical" evidence="9">
    <location>
        <begin position="566"/>
        <end position="593"/>
    </location>
</feature>
<evidence type="ECO:0000256" key="8">
    <source>
        <dbReference type="ARBA" id="ARBA00023136"/>
    </source>
</evidence>
<feature type="transmembrane region" description="Helical" evidence="9">
    <location>
        <begin position="682"/>
        <end position="702"/>
    </location>
</feature>
<proteinExistence type="inferred from homology"/>
<dbReference type="Proteomes" id="UP001211907">
    <property type="component" value="Unassembled WGS sequence"/>
</dbReference>
<evidence type="ECO:0000256" key="4">
    <source>
        <dbReference type="ARBA" id="ARBA00022692"/>
    </source>
</evidence>
<comment type="subcellular location">
    <subcellularLocation>
        <location evidence="1">Membrane</location>
        <topology evidence="1">Multi-pass membrane protein</topology>
    </subcellularLocation>
</comment>
<reference evidence="10" key="1">
    <citation type="submission" date="2020-05" db="EMBL/GenBank/DDBJ databases">
        <title>Phylogenomic resolution of chytrid fungi.</title>
        <authorList>
            <person name="Stajich J.E."/>
            <person name="Amses K."/>
            <person name="Simmons R."/>
            <person name="Seto K."/>
            <person name="Myers J."/>
            <person name="Bonds A."/>
            <person name="Quandt C.A."/>
            <person name="Barry K."/>
            <person name="Liu P."/>
            <person name="Grigoriev I."/>
            <person name="Longcore J.E."/>
            <person name="James T.Y."/>
        </authorList>
    </citation>
    <scope>NUCLEOTIDE SEQUENCE</scope>
    <source>
        <strain evidence="10">JEL0513</strain>
    </source>
</reference>
<gene>
    <name evidence="10" type="ORF">HK100_001505</name>
</gene>
<dbReference type="AlphaFoldDB" id="A0AAD5SYC8"/>
<keyword evidence="7 9" id="KW-1133">Transmembrane helix</keyword>
<evidence type="ECO:0000256" key="6">
    <source>
        <dbReference type="ARBA" id="ARBA00022927"/>
    </source>
</evidence>
<keyword evidence="3" id="KW-0813">Transport</keyword>
<feature type="transmembrane region" description="Helical" evidence="9">
    <location>
        <begin position="462"/>
        <end position="482"/>
    </location>
</feature>
<evidence type="ECO:0000256" key="3">
    <source>
        <dbReference type="ARBA" id="ARBA00022448"/>
    </source>
</evidence>
<comment type="caution">
    <text evidence="10">The sequence shown here is derived from an EMBL/GenBank/DDBJ whole genome shotgun (WGS) entry which is preliminary data.</text>
</comment>
<dbReference type="GO" id="GO:0035673">
    <property type="term" value="F:oligopeptide transmembrane transporter activity"/>
    <property type="evidence" value="ECO:0007669"/>
    <property type="project" value="InterPro"/>
</dbReference>
<keyword evidence="6" id="KW-0653">Protein transport</keyword>
<keyword evidence="11" id="KW-1185">Reference proteome</keyword>
<feature type="transmembrane region" description="Helical" evidence="9">
    <location>
        <begin position="85"/>
        <end position="105"/>
    </location>
</feature>
<feature type="transmembrane region" description="Helical" evidence="9">
    <location>
        <begin position="311"/>
        <end position="332"/>
    </location>
</feature>
<feature type="transmembrane region" description="Helical" evidence="9">
    <location>
        <begin position="488"/>
        <end position="508"/>
    </location>
</feature>
<sequence>MTTAEEVVTDKVEKIKHLIEEHPEFADDAEVADIADIEERIDFIVPLTDDPSVPTFTLRAILIGTVWCIVLSVVNVLLSFRSNPFGIGASVAVILSYPMGLAWAAAFPTGAILNPGPFNIKEHTLIYLLASTGTGTPYGLDNIIVQAYPGMMGNSNLTFFDALAFSIVTQFIGYGLSGLTRRFLVKPTAMWWPQNLSLIALLSSFHKVETGETAGNRFKTSRYQAFWIAFAFMFVYTWIPEYFMPVLQSVSTLCLFSGVGSNSAGTPNKANKMTIFNAVAASTSAGVGVLGTTFDWAYLGSTLVTSPFWATFVYWAGTGFFQWILVPILWAADVWGLSNEMTEDGMNPSINSPHLYNGNPNSTSHALGARVLPVFFYNVSNNYNLNLTAYEDVAPVHLTGFFALTYGGSFLSITASLVHVIVWYGKDIYRQSMNAFRQIRDEVDAQDKHVKMMEAYPDVPEWVYLLFLAVVTVLAIAVSVWTPFNMPWWAIFFNLFLCGIFLLPYGVIQAISGFSLGLNVLTEFLIGLMLPGQTVAVMAFKSWGTNNLIQALYLTGDLKLGQYLHIAPYALIFCQFFGTFVNAVVSVIVAWYLMFNAGDLLGTDAWDYINYQIFYSAGGIWGAIGPQRFFGIGSIYQNLLWCFLIGAISPVLPWLGNKYIVKSKYWHYINFPLIYNIYGPGGYQNTIVVPLLIAYFGQVYIFNHQREWYQKYMYVVGTAFDSSSAIAVTIIAVLGIFNDGFNDYNVFNPNQNNVASDYYCYPDAGYLDYGCEYYLEQGFNTTSTGVSCVELSA</sequence>
<dbReference type="NCBIfam" id="TIGR00728">
    <property type="entry name" value="OPT_sfam"/>
    <property type="match status" value="1"/>
</dbReference>
<dbReference type="GO" id="GO:0015031">
    <property type="term" value="P:protein transport"/>
    <property type="evidence" value="ECO:0007669"/>
    <property type="project" value="UniProtKB-KW"/>
</dbReference>
<evidence type="ECO:0000313" key="10">
    <source>
        <dbReference type="EMBL" id="KAJ3114950.1"/>
    </source>
</evidence>
<evidence type="ECO:0000313" key="11">
    <source>
        <dbReference type="Proteomes" id="UP001211907"/>
    </source>
</evidence>
<evidence type="ECO:0000256" key="9">
    <source>
        <dbReference type="SAM" id="Phobius"/>
    </source>
</evidence>
<dbReference type="GO" id="GO:0016020">
    <property type="term" value="C:membrane"/>
    <property type="evidence" value="ECO:0007669"/>
    <property type="project" value="UniProtKB-SubCell"/>
</dbReference>
<dbReference type="InterPro" id="IPR004813">
    <property type="entry name" value="OPT"/>
</dbReference>
<feature type="transmembrane region" description="Helical" evidence="9">
    <location>
        <begin position="714"/>
        <end position="737"/>
    </location>
</feature>
<dbReference type="PANTHER" id="PTHR22601">
    <property type="entry name" value="ISP4 LIKE PROTEIN"/>
    <property type="match status" value="1"/>
</dbReference>
<feature type="transmembrane region" description="Helical" evidence="9">
    <location>
        <begin position="275"/>
        <end position="299"/>
    </location>
</feature>
<feature type="transmembrane region" description="Helical" evidence="9">
    <location>
        <begin position="520"/>
        <end position="540"/>
    </location>
</feature>